<sequence length="71" mass="8456">MVVLLFKTTVRKRRNIRYVAPHLNRLIQNDGKWNFDLEDQDNVLRVVGNYTNGFKIIQTLKRLGFCCIELF</sequence>
<evidence type="ECO:0000313" key="2">
    <source>
        <dbReference type="Proteomes" id="UP000191680"/>
    </source>
</evidence>
<name>A0A1V6LVK5_9FLAO</name>
<comment type="caution">
    <text evidence="1">The sequence shown here is derived from an EMBL/GenBank/DDBJ whole genome shotgun (WGS) entry which is preliminary data.</text>
</comment>
<accession>A0A1V6LVK5</accession>
<reference evidence="1 2" key="1">
    <citation type="submission" date="2016-12" db="EMBL/GenBank/DDBJ databases">
        <authorList>
            <person name="Song W.-J."/>
            <person name="Kurnit D.M."/>
        </authorList>
    </citation>
    <scope>NUCLEOTIDE SEQUENCE [LARGE SCALE GENOMIC DNA]</scope>
    <source>
        <strain evidence="1 2">HSG9</strain>
    </source>
</reference>
<organism evidence="1 2">
    <name type="scientific">Croceivirga radicis</name>
    <dbReference type="NCBI Taxonomy" id="1929488"/>
    <lineage>
        <taxon>Bacteria</taxon>
        <taxon>Pseudomonadati</taxon>
        <taxon>Bacteroidota</taxon>
        <taxon>Flavobacteriia</taxon>
        <taxon>Flavobacteriales</taxon>
        <taxon>Flavobacteriaceae</taxon>
        <taxon>Croceivirga</taxon>
    </lineage>
</organism>
<dbReference type="Proteomes" id="UP000191680">
    <property type="component" value="Unassembled WGS sequence"/>
</dbReference>
<proteinExistence type="predicted"/>
<keyword evidence="2" id="KW-1185">Reference proteome</keyword>
<gene>
    <name evidence="1" type="ORF">BUL40_00975</name>
</gene>
<evidence type="ECO:0000313" key="1">
    <source>
        <dbReference type="EMBL" id="OQD44158.1"/>
    </source>
</evidence>
<dbReference type="EMBL" id="MTBC01000001">
    <property type="protein sequence ID" value="OQD44158.1"/>
    <property type="molecule type" value="Genomic_DNA"/>
</dbReference>
<dbReference type="AlphaFoldDB" id="A0A1V6LVK5"/>
<protein>
    <submittedName>
        <fullName evidence="1">Uncharacterized protein</fullName>
    </submittedName>
</protein>